<feature type="compositionally biased region" description="Basic and acidic residues" evidence="1">
    <location>
        <begin position="69"/>
        <end position="84"/>
    </location>
</feature>
<dbReference type="EMBL" id="KZ772699">
    <property type="protein sequence ID" value="PTQ42896.1"/>
    <property type="molecule type" value="Genomic_DNA"/>
</dbReference>
<keyword evidence="3" id="KW-1185">Reference proteome</keyword>
<evidence type="ECO:0000256" key="1">
    <source>
        <dbReference type="SAM" id="MobiDB-lite"/>
    </source>
</evidence>
<reference evidence="3" key="1">
    <citation type="journal article" date="2017" name="Cell">
        <title>Insights into land plant evolution garnered from the Marchantia polymorpha genome.</title>
        <authorList>
            <person name="Bowman J.L."/>
            <person name="Kohchi T."/>
            <person name="Yamato K.T."/>
            <person name="Jenkins J."/>
            <person name="Shu S."/>
            <person name="Ishizaki K."/>
            <person name="Yamaoka S."/>
            <person name="Nishihama R."/>
            <person name="Nakamura Y."/>
            <person name="Berger F."/>
            <person name="Adam C."/>
            <person name="Aki S.S."/>
            <person name="Althoff F."/>
            <person name="Araki T."/>
            <person name="Arteaga-Vazquez M.A."/>
            <person name="Balasubrmanian S."/>
            <person name="Barry K."/>
            <person name="Bauer D."/>
            <person name="Boehm C.R."/>
            <person name="Briginshaw L."/>
            <person name="Caballero-Perez J."/>
            <person name="Catarino B."/>
            <person name="Chen F."/>
            <person name="Chiyoda S."/>
            <person name="Chovatia M."/>
            <person name="Davies K.M."/>
            <person name="Delmans M."/>
            <person name="Demura T."/>
            <person name="Dierschke T."/>
            <person name="Dolan L."/>
            <person name="Dorantes-Acosta A.E."/>
            <person name="Eklund D.M."/>
            <person name="Florent S.N."/>
            <person name="Flores-Sandoval E."/>
            <person name="Fujiyama A."/>
            <person name="Fukuzawa H."/>
            <person name="Galik B."/>
            <person name="Grimanelli D."/>
            <person name="Grimwood J."/>
            <person name="Grossniklaus U."/>
            <person name="Hamada T."/>
            <person name="Haseloff J."/>
            <person name="Hetherington A.J."/>
            <person name="Higo A."/>
            <person name="Hirakawa Y."/>
            <person name="Hundley H.N."/>
            <person name="Ikeda Y."/>
            <person name="Inoue K."/>
            <person name="Inoue S.I."/>
            <person name="Ishida S."/>
            <person name="Jia Q."/>
            <person name="Kakita M."/>
            <person name="Kanazawa T."/>
            <person name="Kawai Y."/>
            <person name="Kawashima T."/>
            <person name="Kennedy M."/>
            <person name="Kinose K."/>
            <person name="Kinoshita T."/>
            <person name="Kohara Y."/>
            <person name="Koide E."/>
            <person name="Komatsu K."/>
            <person name="Kopischke S."/>
            <person name="Kubo M."/>
            <person name="Kyozuka J."/>
            <person name="Lagercrantz U."/>
            <person name="Lin S.S."/>
            <person name="Lindquist E."/>
            <person name="Lipzen A.M."/>
            <person name="Lu C.W."/>
            <person name="De Luna E."/>
            <person name="Martienssen R.A."/>
            <person name="Minamino N."/>
            <person name="Mizutani M."/>
            <person name="Mizutani M."/>
            <person name="Mochizuki N."/>
            <person name="Monte I."/>
            <person name="Mosher R."/>
            <person name="Nagasaki H."/>
            <person name="Nakagami H."/>
            <person name="Naramoto S."/>
            <person name="Nishitani K."/>
            <person name="Ohtani M."/>
            <person name="Okamoto T."/>
            <person name="Okumura M."/>
            <person name="Phillips J."/>
            <person name="Pollak B."/>
            <person name="Reinders A."/>
            <person name="Rovekamp M."/>
            <person name="Sano R."/>
            <person name="Sawa S."/>
            <person name="Schmid M.W."/>
            <person name="Shirakawa M."/>
            <person name="Solano R."/>
            <person name="Spunde A."/>
            <person name="Suetsugu N."/>
            <person name="Sugano S."/>
            <person name="Sugiyama A."/>
            <person name="Sun R."/>
            <person name="Suzuki Y."/>
            <person name="Takenaka M."/>
            <person name="Takezawa D."/>
            <person name="Tomogane H."/>
            <person name="Tsuzuki M."/>
            <person name="Ueda T."/>
            <person name="Umeda M."/>
            <person name="Ward J.M."/>
            <person name="Watanabe Y."/>
            <person name="Yazaki K."/>
            <person name="Yokoyama R."/>
            <person name="Yoshitake Y."/>
            <person name="Yotsui I."/>
            <person name="Zachgo S."/>
            <person name="Schmutz J."/>
        </authorList>
    </citation>
    <scope>NUCLEOTIDE SEQUENCE [LARGE SCALE GENOMIC DNA]</scope>
    <source>
        <strain evidence="3">Tak-1</strain>
    </source>
</reference>
<dbReference type="AlphaFoldDB" id="A0A2R6X9W8"/>
<accession>A0A2R6X9W8</accession>
<gene>
    <name evidence="2" type="ORF">MARPO_0027s0028</name>
</gene>
<name>A0A2R6X9W8_MARPO</name>
<feature type="region of interest" description="Disordered" evidence="1">
    <location>
        <begin position="62"/>
        <end position="84"/>
    </location>
</feature>
<dbReference type="Gramene" id="Mp5g05990.1">
    <property type="protein sequence ID" value="Mp5g05990.1.cds1"/>
    <property type="gene ID" value="Mp5g05990"/>
</dbReference>
<evidence type="ECO:0000313" key="2">
    <source>
        <dbReference type="EMBL" id="PTQ42896.1"/>
    </source>
</evidence>
<protein>
    <submittedName>
        <fullName evidence="2">Uncharacterized protein</fullName>
    </submittedName>
</protein>
<sequence length="84" mass="9141">MSFVGDDTLPILNSLMANERARLPDLSAISSVVNMFWQKDVSKELNIGALYYFSPENLDLNADGTMPTEKAEGGSDARSRTGAE</sequence>
<organism evidence="2 3">
    <name type="scientific">Marchantia polymorpha</name>
    <name type="common">Common liverwort</name>
    <name type="synonym">Marchantia aquatica</name>
    <dbReference type="NCBI Taxonomy" id="3197"/>
    <lineage>
        <taxon>Eukaryota</taxon>
        <taxon>Viridiplantae</taxon>
        <taxon>Streptophyta</taxon>
        <taxon>Embryophyta</taxon>
        <taxon>Marchantiophyta</taxon>
        <taxon>Marchantiopsida</taxon>
        <taxon>Marchantiidae</taxon>
        <taxon>Marchantiales</taxon>
        <taxon>Marchantiaceae</taxon>
        <taxon>Marchantia</taxon>
    </lineage>
</organism>
<dbReference type="Proteomes" id="UP000244005">
    <property type="component" value="Unassembled WGS sequence"/>
</dbReference>
<proteinExistence type="predicted"/>
<evidence type="ECO:0000313" key="3">
    <source>
        <dbReference type="Proteomes" id="UP000244005"/>
    </source>
</evidence>